<accession>A0A9N8EKN5</accession>
<name>A0A9N8EKN5_9STRA</name>
<keyword evidence="3" id="KW-1185">Reference proteome</keyword>
<feature type="compositionally biased region" description="Basic and acidic residues" evidence="1">
    <location>
        <begin position="37"/>
        <end position="75"/>
    </location>
</feature>
<dbReference type="EMBL" id="CAICTM010001234">
    <property type="protein sequence ID" value="CAB9521829.1"/>
    <property type="molecule type" value="Genomic_DNA"/>
</dbReference>
<feature type="region of interest" description="Disordered" evidence="1">
    <location>
        <begin position="31"/>
        <end position="75"/>
    </location>
</feature>
<sequence>MNRSVNTKNVKFGHAMIVGISLDDSTYMTEQEELSLDSDRMDDGSDGSDKRRDLQARENKSYERMHNKQKSRDYRRAHVQSILALQDEHFDCHLQDPKGLGNLSRSLSKDSVKKAQLRALQNELDASKSSTLGLDDRSDHSHDRRSRRRNARRCQSLLSSPLMAPSFSSCLGKQLY</sequence>
<evidence type="ECO:0000313" key="2">
    <source>
        <dbReference type="EMBL" id="CAB9521829.1"/>
    </source>
</evidence>
<evidence type="ECO:0000313" key="3">
    <source>
        <dbReference type="Proteomes" id="UP001153069"/>
    </source>
</evidence>
<evidence type="ECO:0000256" key="1">
    <source>
        <dbReference type="SAM" id="MobiDB-lite"/>
    </source>
</evidence>
<organism evidence="2 3">
    <name type="scientific">Seminavis robusta</name>
    <dbReference type="NCBI Taxonomy" id="568900"/>
    <lineage>
        <taxon>Eukaryota</taxon>
        <taxon>Sar</taxon>
        <taxon>Stramenopiles</taxon>
        <taxon>Ochrophyta</taxon>
        <taxon>Bacillariophyta</taxon>
        <taxon>Bacillariophyceae</taxon>
        <taxon>Bacillariophycidae</taxon>
        <taxon>Naviculales</taxon>
        <taxon>Naviculaceae</taxon>
        <taxon>Seminavis</taxon>
    </lineage>
</organism>
<reference evidence="2" key="1">
    <citation type="submission" date="2020-06" db="EMBL/GenBank/DDBJ databases">
        <authorList>
            <consortium name="Plant Systems Biology data submission"/>
        </authorList>
    </citation>
    <scope>NUCLEOTIDE SEQUENCE</scope>
    <source>
        <strain evidence="2">D6</strain>
    </source>
</reference>
<dbReference type="Proteomes" id="UP001153069">
    <property type="component" value="Unassembled WGS sequence"/>
</dbReference>
<proteinExistence type="predicted"/>
<feature type="region of interest" description="Disordered" evidence="1">
    <location>
        <begin position="128"/>
        <end position="153"/>
    </location>
</feature>
<comment type="caution">
    <text evidence="2">The sequence shown here is derived from an EMBL/GenBank/DDBJ whole genome shotgun (WGS) entry which is preliminary data.</text>
</comment>
<dbReference type="AlphaFoldDB" id="A0A9N8EKN5"/>
<gene>
    <name evidence="2" type="ORF">SEMRO_1236_G255150.1</name>
</gene>
<protein>
    <submittedName>
        <fullName evidence="2">Uncharacterized protein</fullName>
    </submittedName>
</protein>
<feature type="compositionally biased region" description="Basic residues" evidence="1">
    <location>
        <begin position="143"/>
        <end position="152"/>
    </location>
</feature>